<comment type="subcellular location">
    <subcellularLocation>
        <location evidence="1">Cytoplasm</location>
    </subcellularLocation>
</comment>
<evidence type="ECO:0000313" key="5">
    <source>
        <dbReference type="EMBL" id="KAK1337511.1"/>
    </source>
</evidence>
<dbReference type="Gene3D" id="2.30.39.10">
    <property type="entry name" value="Alpha-1-antitrypsin, domain 1"/>
    <property type="match status" value="1"/>
</dbReference>
<dbReference type="PANTHER" id="PTHR11461">
    <property type="entry name" value="SERINE PROTEASE INHIBITOR, SERPIN"/>
    <property type="match status" value="1"/>
</dbReference>
<dbReference type="CDD" id="cd19570">
    <property type="entry name" value="serpinB11_epipin"/>
    <property type="match status" value="1"/>
</dbReference>
<accession>A0AA40HU68</accession>
<evidence type="ECO:0000256" key="3">
    <source>
        <dbReference type="RuleBase" id="RU000411"/>
    </source>
</evidence>
<dbReference type="Gene3D" id="3.30.497.10">
    <property type="entry name" value="Antithrombin, subunit I, domain 2"/>
    <property type="match status" value="1"/>
</dbReference>
<dbReference type="InterPro" id="IPR000215">
    <property type="entry name" value="Serpin_fam"/>
</dbReference>
<dbReference type="AlphaFoldDB" id="A0AA40HU68"/>
<evidence type="ECO:0000313" key="6">
    <source>
        <dbReference type="Proteomes" id="UP001177744"/>
    </source>
</evidence>
<evidence type="ECO:0000256" key="2">
    <source>
        <dbReference type="ARBA" id="ARBA00022490"/>
    </source>
</evidence>
<feature type="domain" description="Serpin" evidence="4">
    <location>
        <begin position="54"/>
        <end position="464"/>
    </location>
</feature>
<organism evidence="5 6">
    <name type="scientific">Cnephaeus nilssonii</name>
    <name type="common">Northern bat</name>
    <name type="synonym">Eptesicus nilssonii</name>
    <dbReference type="NCBI Taxonomy" id="3371016"/>
    <lineage>
        <taxon>Eukaryota</taxon>
        <taxon>Metazoa</taxon>
        <taxon>Chordata</taxon>
        <taxon>Craniata</taxon>
        <taxon>Vertebrata</taxon>
        <taxon>Euteleostomi</taxon>
        <taxon>Mammalia</taxon>
        <taxon>Eutheria</taxon>
        <taxon>Laurasiatheria</taxon>
        <taxon>Chiroptera</taxon>
        <taxon>Yangochiroptera</taxon>
        <taxon>Vespertilionidae</taxon>
        <taxon>Cnephaeus</taxon>
    </lineage>
</organism>
<comment type="caution">
    <text evidence="5">The sequence shown here is derived from an EMBL/GenBank/DDBJ whole genome shotgun (WGS) entry which is preliminary data.</text>
</comment>
<dbReference type="GO" id="GO:0004867">
    <property type="term" value="F:serine-type endopeptidase inhibitor activity"/>
    <property type="evidence" value="ECO:0007669"/>
    <property type="project" value="InterPro"/>
</dbReference>
<dbReference type="Proteomes" id="UP001177744">
    <property type="component" value="Unassembled WGS sequence"/>
</dbReference>
<dbReference type="InterPro" id="IPR042178">
    <property type="entry name" value="Serpin_sf_1"/>
</dbReference>
<keyword evidence="6" id="KW-1185">Reference proteome</keyword>
<dbReference type="FunFam" id="3.30.497.10:FF:000052">
    <property type="entry name" value="Serpin, putative"/>
    <property type="match status" value="1"/>
</dbReference>
<dbReference type="InterPro" id="IPR036186">
    <property type="entry name" value="Serpin_sf"/>
</dbReference>
<dbReference type="InterPro" id="IPR023796">
    <property type="entry name" value="Serpin_dom"/>
</dbReference>
<gene>
    <name evidence="5" type="ORF">QTO34_002141</name>
</gene>
<sequence length="464" mass="52042">MEREGQKVKALYFLFRDAAPISPTKLSTSPPESNKGSAGLKMDSLSTANVEFCLDVFKELNNNHAEDNIFFSPLSLLYALSMILLGARGNSAEQMKKVLHFNHIAESLKPEFKDSAKCSLTGRIHSEFGALFSQINQPDSNYTLSIANRLYGTQTMTFYQQYLSCSEKLYQARLQAVDFQKSTEKTRQTINAWVESKTNGKITNLFGKGTIDPSSVMVLVNAIYFKGQWQNKFQERETIKTPFQLSEGKSVIVEMMYQAGRFKLAIIKEPQMQVLELPYVQDKLSMIILLPGHGDSRTELPGTEQARLCYGVTTAPPSLAGAIQCSASMTIEKRLNVKTFHKWTSSSNMMERDVEVHLPRFKLEIKYELNSLLKSLGMTDVFHQSKADLSGMSPAKGLYVSKVIHKSYVDVNEEGTEAAAATGDNFVIKRLPIRVQFMANHPFLFFIRHTGTNTILFCGKLASP</sequence>
<proteinExistence type="inferred from homology"/>
<dbReference type="GO" id="GO:0005615">
    <property type="term" value="C:extracellular space"/>
    <property type="evidence" value="ECO:0007669"/>
    <property type="project" value="InterPro"/>
</dbReference>
<dbReference type="SMART" id="SM00093">
    <property type="entry name" value="SERPIN"/>
    <property type="match status" value="1"/>
</dbReference>
<reference evidence="5" key="1">
    <citation type="submission" date="2023-06" db="EMBL/GenBank/DDBJ databases">
        <title>Reference genome for the Northern bat (Eptesicus nilssonii), a most northern bat species.</title>
        <authorList>
            <person name="Laine V.N."/>
            <person name="Pulliainen A.T."/>
            <person name="Lilley T.M."/>
        </authorList>
    </citation>
    <scope>NUCLEOTIDE SEQUENCE</scope>
    <source>
        <strain evidence="5">BLF_Eptnil</strain>
        <tissue evidence="5">Kidney</tissue>
    </source>
</reference>
<dbReference type="InterPro" id="IPR042185">
    <property type="entry name" value="Serpin_sf_2"/>
</dbReference>
<dbReference type="InterPro" id="IPR023795">
    <property type="entry name" value="Serpin_CS"/>
</dbReference>
<evidence type="ECO:0000256" key="1">
    <source>
        <dbReference type="ARBA" id="ARBA00004496"/>
    </source>
</evidence>
<dbReference type="FunFam" id="3.30.497.10:FF:000015">
    <property type="entry name" value="Serpin family B member 7"/>
    <property type="match status" value="1"/>
</dbReference>
<dbReference type="PANTHER" id="PTHR11461:SF199">
    <property type="entry name" value="SERPIN B11"/>
    <property type="match status" value="1"/>
</dbReference>
<dbReference type="SUPFAM" id="SSF56574">
    <property type="entry name" value="Serpins"/>
    <property type="match status" value="1"/>
</dbReference>
<dbReference type="EMBL" id="JAULJE010000011">
    <property type="protein sequence ID" value="KAK1337511.1"/>
    <property type="molecule type" value="Genomic_DNA"/>
</dbReference>
<dbReference type="PROSITE" id="PS00284">
    <property type="entry name" value="SERPIN"/>
    <property type="match status" value="1"/>
</dbReference>
<protein>
    <recommendedName>
        <fullName evidence="4">Serpin domain-containing protein</fullName>
    </recommendedName>
</protein>
<keyword evidence="2" id="KW-0963">Cytoplasm</keyword>
<dbReference type="GO" id="GO:0005737">
    <property type="term" value="C:cytoplasm"/>
    <property type="evidence" value="ECO:0007669"/>
    <property type="project" value="UniProtKB-SubCell"/>
</dbReference>
<evidence type="ECO:0000259" key="4">
    <source>
        <dbReference type="SMART" id="SM00093"/>
    </source>
</evidence>
<dbReference type="Pfam" id="PF00079">
    <property type="entry name" value="Serpin"/>
    <property type="match status" value="2"/>
</dbReference>
<name>A0AA40HU68_CNENI</name>
<comment type="similarity">
    <text evidence="3">Belongs to the serpin family.</text>
</comment>